<sequence length="522" mass="58713">MGSQRVEIRSTTLDAARKDAAAGGRREIVDIGGHGLVLRVQPSGCVWQVRVQHKGKPYRVTLGPLDLWPLGYAREAAQSVRWHITTDHGVPDAYWMKSMLDRLAWQDRNKGKAAKDPSADPEPHHQVVRAREERVTTWNYLQARTAWGRHLEGEAKVGNLTPETVRNYTSVVGCPAMRELDLTPVARITDVMFDKVVKKLVLEGKRSQANDVVRVGKRMWNWLYEPANREASGVARGVLADVKAPSLGDVKKRQRFPALERLGLVVAAARSGALDPVISAALHLLAWTAQRRLTIARAHVEEFAPWDEREGWGLWRVGHRKAHDDQEIVHTIPLPPSAWTGVFTHLAWLKEHEPTSSWLFPSRREAKAGVPARQGHLDVGTITKSLPTIPGAGMTPHDVRRCFPSTLSKHGHHLTFIGYILDHLSLGSTTTRDENRMTRRYTDDEMLHFKVPVMETWQALLEPAAQAATLLPMAELKAEIIRLRDERRGLDKGKEKARLQYVNAKRYAAGLTLKQRKRVATV</sequence>
<keyword evidence="5" id="KW-1185">Reference proteome</keyword>
<dbReference type="PANTHER" id="PTHR30629">
    <property type="entry name" value="PROPHAGE INTEGRASE"/>
    <property type="match status" value="1"/>
</dbReference>
<dbReference type="AlphaFoldDB" id="A0AA40S509"/>
<dbReference type="EMBL" id="JACJIB010000007">
    <property type="protein sequence ID" value="MBA8914726.1"/>
    <property type="molecule type" value="Genomic_DNA"/>
</dbReference>
<dbReference type="SUPFAM" id="SSF56349">
    <property type="entry name" value="DNA breaking-rejoining enzymes"/>
    <property type="match status" value="1"/>
</dbReference>
<keyword evidence="3" id="KW-0233">DNA recombination</keyword>
<dbReference type="Gene3D" id="1.10.443.10">
    <property type="entry name" value="Intergrase catalytic core"/>
    <property type="match status" value="1"/>
</dbReference>
<organism evidence="4 5">
    <name type="scientific">Methylorubrum thiocyanatum</name>
    <dbReference type="NCBI Taxonomy" id="47958"/>
    <lineage>
        <taxon>Bacteria</taxon>
        <taxon>Pseudomonadati</taxon>
        <taxon>Pseudomonadota</taxon>
        <taxon>Alphaproteobacteria</taxon>
        <taxon>Hyphomicrobiales</taxon>
        <taxon>Methylobacteriaceae</taxon>
        <taxon>Methylorubrum</taxon>
    </lineage>
</organism>
<comment type="similarity">
    <text evidence="1">Belongs to the 'phage' integrase family.</text>
</comment>
<dbReference type="GO" id="GO:0015074">
    <property type="term" value="P:DNA integration"/>
    <property type="evidence" value="ECO:0007669"/>
    <property type="project" value="UniProtKB-KW"/>
</dbReference>
<evidence type="ECO:0000256" key="1">
    <source>
        <dbReference type="ARBA" id="ARBA00008857"/>
    </source>
</evidence>
<dbReference type="InterPro" id="IPR013762">
    <property type="entry name" value="Integrase-like_cat_sf"/>
</dbReference>
<protein>
    <submittedName>
        <fullName evidence="4">Uncharacterized protein</fullName>
    </submittedName>
</protein>
<dbReference type="Gene3D" id="3.30.160.390">
    <property type="entry name" value="Integrase, DNA-binding domain"/>
    <property type="match status" value="1"/>
</dbReference>
<reference evidence="4 5" key="1">
    <citation type="submission" date="2020-08" db="EMBL/GenBank/DDBJ databases">
        <title>Genomic Encyclopedia of Type Strains, Phase IV (KMG-IV): sequencing the most valuable type-strain genomes for metagenomic binning, comparative biology and taxonomic classification.</title>
        <authorList>
            <person name="Goeker M."/>
        </authorList>
    </citation>
    <scope>NUCLEOTIDE SEQUENCE [LARGE SCALE GENOMIC DNA]</scope>
    <source>
        <strain evidence="4 5">DSM 11490</strain>
    </source>
</reference>
<dbReference type="PANTHER" id="PTHR30629:SF2">
    <property type="entry name" value="PROPHAGE INTEGRASE INTS-RELATED"/>
    <property type="match status" value="1"/>
</dbReference>
<dbReference type="Proteomes" id="UP000543554">
    <property type="component" value="Unassembled WGS sequence"/>
</dbReference>
<dbReference type="GO" id="GO:0003677">
    <property type="term" value="F:DNA binding"/>
    <property type="evidence" value="ECO:0007669"/>
    <property type="project" value="InterPro"/>
</dbReference>
<accession>A0AA40S509</accession>
<keyword evidence="2" id="KW-0229">DNA integration</keyword>
<evidence type="ECO:0000313" key="4">
    <source>
        <dbReference type="EMBL" id="MBA8914726.1"/>
    </source>
</evidence>
<evidence type="ECO:0000313" key="5">
    <source>
        <dbReference type="Proteomes" id="UP000543554"/>
    </source>
</evidence>
<evidence type="ECO:0000256" key="3">
    <source>
        <dbReference type="ARBA" id="ARBA00023172"/>
    </source>
</evidence>
<name>A0AA40S509_9HYPH</name>
<dbReference type="RefSeq" id="WP_182556000.1">
    <property type="nucleotide sequence ID" value="NZ_BPRF01000004.1"/>
</dbReference>
<dbReference type="InterPro" id="IPR038488">
    <property type="entry name" value="Integrase_DNA-bd_sf"/>
</dbReference>
<dbReference type="InterPro" id="IPR050808">
    <property type="entry name" value="Phage_Integrase"/>
</dbReference>
<evidence type="ECO:0000256" key="2">
    <source>
        <dbReference type="ARBA" id="ARBA00022908"/>
    </source>
</evidence>
<gene>
    <name evidence="4" type="ORF">HNR51_003822</name>
</gene>
<comment type="caution">
    <text evidence="4">The sequence shown here is derived from an EMBL/GenBank/DDBJ whole genome shotgun (WGS) entry which is preliminary data.</text>
</comment>
<proteinExistence type="inferred from homology"/>
<dbReference type="InterPro" id="IPR011010">
    <property type="entry name" value="DNA_brk_join_enz"/>
</dbReference>
<dbReference type="GO" id="GO:0006310">
    <property type="term" value="P:DNA recombination"/>
    <property type="evidence" value="ECO:0007669"/>
    <property type="project" value="UniProtKB-KW"/>
</dbReference>